<dbReference type="GO" id="GO:0009734">
    <property type="term" value="P:auxin-activated signaling pathway"/>
    <property type="evidence" value="ECO:0007669"/>
    <property type="project" value="UniProtKB-KW"/>
</dbReference>
<proteinExistence type="inferred from homology"/>
<evidence type="ECO:0000256" key="2">
    <source>
        <dbReference type="ARBA" id="ARBA00007853"/>
    </source>
</evidence>
<reference evidence="11" key="1">
    <citation type="submission" date="2023-02" db="EMBL/GenBank/DDBJ databases">
        <title>Genome of toxic invasive species Heracleum sosnowskyi carries increased number of genes despite the absence of recent whole-genome duplications.</title>
        <authorList>
            <person name="Schelkunov M."/>
            <person name="Shtratnikova V."/>
            <person name="Makarenko M."/>
            <person name="Klepikova A."/>
            <person name="Omelchenko D."/>
            <person name="Novikova G."/>
            <person name="Obukhova E."/>
            <person name="Bogdanov V."/>
            <person name="Penin A."/>
            <person name="Logacheva M."/>
        </authorList>
    </citation>
    <scope>NUCLEOTIDE SEQUENCE</scope>
    <source>
        <strain evidence="11">Hsosn_3</strain>
        <tissue evidence="11">Leaf</tissue>
    </source>
</reference>
<dbReference type="InterPro" id="IPR015300">
    <property type="entry name" value="DNA-bd_pseudobarrel_sf"/>
</dbReference>
<comment type="function">
    <text evidence="9">Auxin response factors (ARFs) are transcriptional factors that bind specifically to the DNA sequence 5'-TGTCTC-3' found in the auxin-responsive promoter elements (AuxREs).</text>
</comment>
<dbReference type="PANTHER" id="PTHR31384">
    <property type="entry name" value="AUXIN RESPONSE FACTOR 4-RELATED"/>
    <property type="match status" value="1"/>
</dbReference>
<dbReference type="Proteomes" id="UP001237642">
    <property type="component" value="Unassembled WGS sequence"/>
</dbReference>
<dbReference type="InterPro" id="IPR044835">
    <property type="entry name" value="ARF_plant"/>
</dbReference>
<dbReference type="PANTHER" id="PTHR31384:SF5">
    <property type="entry name" value="AUXIN RESPONSE FACTOR 3"/>
    <property type="match status" value="1"/>
</dbReference>
<evidence type="ECO:0000256" key="1">
    <source>
        <dbReference type="ARBA" id="ARBA00004123"/>
    </source>
</evidence>
<dbReference type="Gene3D" id="2.30.30.1040">
    <property type="match status" value="1"/>
</dbReference>
<keyword evidence="5 9" id="KW-0238">DNA-binding</keyword>
<evidence type="ECO:0000313" key="11">
    <source>
        <dbReference type="EMBL" id="KAK1375383.1"/>
    </source>
</evidence>
<accession>A0AAD8HYJ0</accession>
<keyword evidence="6 9" id="KW-0804">Transcription</keyword>
<feature type="domain" description="TF-B3" evidence="10">
    <location>
        <begin position="151"/>
        <end position="253"/>
    </location>
</feature>
<dbReference type="SMART" id="SM01019">
    <property type="entry name" value="B3"/>
    <property type="match status" value="1"/>
</dbReference>
<dbReference type="GO" id="GO:0005634">
    <property type="term" value="C:nucleus"/>
    <property type="evidence" value="ECO:0007669"/>
    <property type="project" value="UniProtKB-SubCell"/>
</dbReference>
<name>A0AAD8HYJ0_9APIA</name>
<dbReference type="InterPro" id="IPR003340">
    <property type="entry name" value="B3_DNA-bd"/>
</dbReference>
<dbReference type="Pfam" id="PF06507">
    <property type="entry name" value="ARF_AD"/>
    <property type="match status" value="1"/>
</dbReference>
<keyword evidence="3" id="KW-0217">Developmental protein</keyword>
<comment type="similarity">
    <text evidence="2 9">Belongs to the ARF family.</text>
</comment>
<dbReference type="FunFam" id="2.40.330.10:FF:000001">
    <property type="entry name" value="Auxin response factor"/>
    <property type="match status" value="1"/>
</dbReference>
<protein>
    <recommendedName>
        <fullName evidence="9">Auxin response factor</fullName>
    </recommendedName>
</protein>
<evidence type="ECO:0000256" key="6">
    <source>
        <dbReference type="ARBA" id="ARBA00023163"/>
    </source>
</evidence>
<dbReference type="CDD" id="cd10017">
    <property type="entry name" value="B3_DNA"/>
    <property type="match status" value="1"/>
</dbReference>
<evidence type="ECO:0000256" key="4">
    <source>
        <dbReference type="ARBA" id="ARBA00023015"/>
    </source>
</evidence>
<evidence type="ECO:0000256" key="9">
    <source>
        <dbReference type="RuleBase" id="RU004561"/>
    </source>
</evidence>
<dbReference type="FunFam" id="2.30.30.1040:FF:000001">
    <property type="entry name" value="Auxin response factor"/>
    <property type="match status" value="1"/>
</dbReference>
<keyword evidence="7 9" id="KW-0539">Nucleus</keyword>
<evidence type="ECO:0000313" key="12">
    <source>
        <dbReference type="Proteomes" id="UP001237642"/>
    </source>
</evidence>
<dbReference type="EMBL" id="JAUIZM010000007">
    <property type="protein sequence ID" value="KAK1375383.1"/>
    <property type="molecule type" value="Genomic_DNA"/>
</dbReference>
<dbReference type="InterPro" id="IPR010525">
    <property type="entry name" value="ARF_dom"/>
</dbReference>
<comment type="caution">
    <text evidence="11">The sequence shown here is derived from an EMBL/GenBank/DDBJ whole genome shotgun (WGS) entry which is preliminary data.</text>
</comment>
<dbReference type="Gene3D" id="2.40.330.10">
    <property type="entry name" value="DNA-binding pseudobarrel domain"/>
    <property type="match status" value="1"/>
</dbReference>
<comment type="subunit">
    <text evidence="9">Homodimers and heterodimers.</text>
</comment>
<comment type="subcellular location">
    <subcellularLocation>
        <location evidence="1 9">Nucleus</location>
    </subcellularLocation>
</comment>
<evidence type="ECO:0000256" key="3">
    <source>
        <dbReference type="ARBA" id="ARBA00022473"/>
    </source>
</evidence>
<keyword evidence="12" id="KW-1185">Reference proteome</keyword>
<dbReference type="Pfam" id="PF02362">
    <property type="entry name" value="B3"/>
    <property type="match status" value="1"/>
</dbReference>
<sequence length="735" mass="80968">MMCGLIDLNTVNEDDDQTTPSSFYSSASSSSSASVNLNASSPEVCLELWHACAGPLISLPKKGSSVVYLPQSQLEYIKDIPDVAYHLPPHVFCRVLDVKLHAEAVTDEVYAQVSLIPESQIEMKWREGNTDADAEDEDIEITTKSMTPHMFCKTLTASDTSTHGGFSVPRRAAEDCFPPLDYKQQRPSQELVAKDLHGLQWKFRHIYRGQPRRHLLTTGWSAFVNKKKLVFGDAVLFLRGDDGELRLGIRRAAQVKSGVNLALASNQQLNDISSVVNAISVKSVFNLCYNPRSSSSNFIIPFCKFSKSLGNSFAPGMRFKMLIETEDAAERRCTGLLVGISDVDPLRWPGSKWRCLMVRWDDMEVTEHNRVSPWEIEPSSYVSGASGLVLPSMKRSRIGFPIQPDLPVSRDGTGLSDFRESSRFEKVLQGQEIKGFHASFDGVDAQKHHPPDPRGFFPGSMSWDSAVGNGARSHLKNSEFFYDGVNFGDSSRLNKVLQGQETFSKCPYGRSLNLNLKNSDLGCMEGIRAISDGTGWPSVMLGYGTSVRPPTPLVKMSSPSVPVFHQSSIPDLKFGSASSVNSRENLETNNHGSFDNSGRSHERLTFSPCVPNKFRTGSQQGLASFGLPHEQKQVDLVNLPLETQSSSKGSSNLLSTCKNSCRLFGFPLTESSPTIPKECNPNPVHSPYVQNPPRQLRGAEQFNSNPSSVTKIVGGSYTKASGIYTVRDMLLDIAM</sequence>
<evidence type="ECO:0000256" key="8">
    <source>
        <dbReference type="ARBA" id="ARBA00023294"/>
    </source>
</evidence>
<dbReference type="GO" id="GO:0006355">
    <property type="term" value="P:regulation of DNA-templated transcription"/>
    <property type="evidence" value="ECO:0007669"/>
    <property type="project" value="InterPro"/>
</dbReference>
<keyword evidence="4 9" id="KW-0805">Transcription regulation</keyword>
<evidence type="ECO:0000256" key="7">
    <source>
        <dbReference type="ARBA" id="ARBA00023242"/>
    </source>
</evidence>
<keyword evidence="8 9" id="KW-0927">Auxin signaling pathway</keyword>
<organism evidence="11 12">
    <name type="scientific">Heracleum sosnowskyi</name>
    <dbReference type="NCBI Taxonomy" id="360622"/>
    <lineage>
        <taxon>Eukaryota</taxon>
        <taxon>Viridiplantae</taxon>
        <taxon>Streptophyta</taxon>
        <taxon>Embryophyta</taxon>
        <taxon>Tracheophyta</taxon>
        <taxon>Spermatophyta</taxon>
        <taxon>Magnoliopsida</taxon>
        <taxon>eudicotyledons</taxon>
        <taxon>Gunneridae</taxon>
        <taxon>Pentapetalae</taxon>
        <taxon>asterids</taxon>
        <taxon>campanulids</taxon>
        <taxon>Apiales</taxon>
        <taxon>Apiaceae</taxon>
        <taxon>Apioideae</taxon>
        <taxon>apioid superclade</taxon>
        <taxon>Tordylieae</taxon>
        <taxon>Tordyliinae</taxon>
        <taxon>Heracleum</taxon>
    </lineage>
</organism>
<evidence type="ECO:0000259" key="10">
    <source>
        <dbReference type="PROSITE" id="PS50863"/>
    </source>
</evidence>
<dbReference type="PROSITE" id="PS50863">
    <property type="entry name" value="B3"/>
    <property type="match status" value="1"/>
</dbReference>
<dbReference type="GO" id="GO:0003677">
    <property type="term" value="F:DNA binding"/>
    <property type="evidence" value="ECO:0007669"/>
    <property type="project" value="UniProtKB-KW"/>
</dbReference>
<dbReference type="AlphaFoldDB" id="A0AAD8HYJ0"/>
<evidence type="ECO:0000256" key="5">
    <source>
        <dbReference type="ARBA" id="ARBA00023125"/>
    </source>
</evidence>
<reference evidence="11" key="2">
    <citation type="submission" date="2023-05" db="EMBL/GenBank/DDBJ databases">
        <authorList>
            <person name="Schelkunov M.I."/>
        </authorList>
    </citation>
    <scope>NUCLEOTIDE SEQUENCE</scope>
    <source>
        <strain evidence="11">Hsosn_3</strain>
        <tissue evidence="11">Leaf</tissue>
    </source>
</reference>
<gene>
    <name evidence="11" type="ORF">POM88_031576</name>
</gene>
<dbReference type="SUPFAM" id="SSF101936">
    <property type="entry name" value="DNA-binding pseudobarrel domain"/>
    <property type="match status" value="1"/>
</dbReference>